<sequence length="171" mass="16982">MVAGVTASISLGIKAQLTGTADLGTPRAPANLDALLQFSPGTDTTGKADLLFADARTLAASATENLDLAGVLTQGLGTTFTAAEIVAIVVRADIGNVNDVVIGGAASNAFLGPFGDVTDVVKVAPGDFIALTCKRGWPVTAGTGDLLKVANSAAGTPVTYSILIIGRTVAA</sequence>
<organism evidence="1 2">
    <name type="scientific">Caulobacter hibisci</name>
    <dbReference type="NCBI Taxonomy" id="2035993"/>
    <lineage>
        <taxon>Bacteria</taxon>
        <taxon>Pseudomonadati</taxon>
        <taxon>Pseudomonadota</taxon>
        <taxon>Alphaproteobacteria</taxon>
        <taxon>Caulobacterales</taxon>
        <taxon>Caulobacteraceae</taxon>
        <taxon>Caulobacter</taxon>
    </lineage>
</organism>
<keyword evidence="2" id="KW-1185">Reference proteome</keyword>
<proteinExistence type="predicted"/>
<comment type="caution">
    <text evidence="1">The sequence shown here is derived from an EMBL/GenBank/DDBJ whole genome shotgun (WGS) entry which is preliminary data.</text>
</comment>
<dbReference type="EMBL" id="JADWOX010000001">
    <property type="protein sequence ID" value="MBI1682386.1"/>
    <property type="molecule type" value="Genomic_DNA"/>
</dbReference>
<gene>
    <name evidence="1" type="ORF">I4Q42_01745</name>
</gene>
<accession>A0ABS0SSR0</accession>
<evidence type="ECO:0000313" key="1">
    <source>
        <dbReference type="EMBL" id="MBI1682386.1"/>
    </source>
</evidence>
<protein>
    <submittedName>
        <fullName evidence="1">Uncharacterized protein</fullName>
    </submittedName>
</protein>
<name>A0ABS0SSR0_9CAUL</name>
<dbReference type="Proteomes" id="UP000639859">
    <property type="component" value="Unassembled WGS sequence"/>
</dbReference>
<evidence type="ECO:0000313" key="2">
    <source>
        <dbReference type="Proteomes" id="UP000639859"/>
    </source>
</evidence>
<dbReference type="RefSeq" id="WP_198574341.1">
    <property type="nucleotide sequence ID" value="NZ_JADWOX010000001.1"/>
</dbReference>
<reference evidence="1 2" key="1">
    <citation type="submission" date="2020-11" db="EMBL/GenBank/DDBJ databases">
        <title>genome sequence of strain KACC 18849.</title>
        <authorList>
            <person name="Gao J."/>
            <person name="Zhang X."/>
        </authorList>
    </citation>
    <scope>NUCLEOTIDE SEQUENCE [LARGE SCALE GENOMIC DNA]</scope>
    <source>
        <strain evidence="1 2">KACC 18849</strain>
    </source>
</reference>